<keyword evidence="3" id="KW-1185">Reference proteome</keyword>
<gene>
    <name evidence="2" type="ORF">LSALG_LOCUS13317</name>
</gene>
<reference evidence="2" key="1">
    <citation type="submission" date="2023-04" db="EMBL/GenBank/DDBJ databases">
        <authorList>
            <person name="Vijverberg K."/>
            <person name="Xiong W."/>
            <person name="Schranz E."/>
        </authorList>
    </citation>
    <scope>NUCLEOTIDE SEQUENCE</scope>
</reference>
<feature type="compositionally biased region" description="Acidic residues" evidence="1">
    <location>
        <begin position="50"/>
        <end position="64"/>
    </location>
</feature>
<protein>
    <submittedName>
        <fullName evidence="2">Uncharacterized protein</fullName>
    </submittedName>
</protein>
<organism evidence="2 3">
    <name type="scientific">Lactuca saligna</name>
    <name type="common">Willowleaf lettuce</name>
    <dbReference type="NCBI Taxonomy" id="75948"/>
    <lineage>
        <taxon>Eukaryota</taxon>
        <taxon>Viridiplantae</taxon>
        <taxon>Streptophyta</taxon>
        <taxon>Embryophyta</taxon>
        <taxon>Tracheophyta</taxon>
        <taxon>Spermatophyta</taxon>
        <taxon>Magnoliopsida</taxon>
        <taxon>eudicotyledons</taxon>
        <taxon>Gunneridae</taxon>
        <taxon>Pentapetalae</taxon>
        <taxon>asterids</taxon>
        <taxon>campanulids</taxon>
        <taxon>Asterales</taxon>
        <taxon>Asteraceae</taxon>
        <taxon>Cichorioideae</taxon>
        <taxon>Cichorieae</taxon>
        <taxon>Lactucinae</taxon>
        <taxon>Lactuca</taxon>
    </lineage>
</organism>
<evidence type="ECO:0000313" key="3">
    <source>
        <dbReference type="Proteomes" id="UP001177003"/>
    </source>
</evidence>
<evidence type="ECO:0000256" key="1">
    <source>
        <dbReference type="SAM" id="MobiDB-lite"/>
    </source>
</evidence>
<dbReference type="AlphaFoldDB" id="A0AA35YFT5"/>
<accession>A0AA35YFT5</accession>
<sequence length="109" mass="12325">MVNLSFGKVIESLSTVSKDLHVEVNGKITKIRIDEVDTDWVPFKYSAEDSTSDEEDDNEEEDDSKDYISDTVLLDNNNDEELEDGEFIIPEVDAVNGSVMNNENSYDKI</sequence>
<name>A0AA35YFT5_LACSI</name>
<dbReference type="EMBL" id="OX465078">
    <property type="protein sequence ID" value="CAI9273153.1"/>
    <property type="molecule type" value="Genomic_DNA"/>
</dbReference>
<proteinExistence type="predicted"/>
<dbReference type="Proteomes" id="UP001177003">
    <property type="component" value="Chromosome 2"/>
</dbReference>
<feature type="region of interest" description="Disordered" evidence="1">
    <location>
        <begin position="44"/>
        <end position="70"/>
    </location>
</feature>
<evidence type="ECO:0000313" key="2">
    <source>
        <dbReference type="EMBL" id="CAI9273153.1"/>
    </source>
</evidence>